<keyword evidence="8" id="KW-1185">Reference proteome</keyword>
<feature type="domain" description="Peptidase S8/S53" evidence="6">
    <location>
        <begin position="126"/>
        <end position="336"/>
    </location>
</feature>
<dbReference type="RefSeq" id="WP_397755584.1">
    <property type="nucleotide sequence ID" value="NZ_CAKXYP010000009.1"/>
</dbReference>
<dbReference type="InterPro" id="IPR015500">
    <property type="entry name" value="Peptidase_S8_subtilisin-rel"/>
</dbReference>
<dbReference type="InterPro" id="IPR050131">
    <property type="entry name" value="Peptidase_S8_subtilisin-like"/>
</dbReference>
<keyword evidence="3" id="KW-0378">Hydrolase</keyword>
<comment type="caution">
    <text evidence="7">The sequence shown here is derived from an EMBL/GenBank/DDBJ whole genome shotgun (WGS) entry which is preliminary data.</text>
</comment>
<reference evidence="7" key="1">
    <citation type="submission" date="2022-03" db="EMBL/GenBank/DDBJ databases">
        <authorList>
            <person name="Leyn A S."/>
        </authorList>
    </citation>
    <scope>NUCLEOTIDE SEQUENCE</scope>
    <source>
        <strain evidence="7">Streptomyces globisporus 4-3</strain>
    </source>
</reference>
<name>A0ABN8V524_STRGL</name>
<dbReference type="PROSITE" id="PS51892">
    <property type="entry name" value="SUBTILASE"/>
    <property type="match status" value="1"/>
</dbReference>
<evidence type="ECO:0000259" key="6">
    <source>
        <dbReference type="Pfam" id="PF00082"/>
    </source>
</evidence>
<evidence type="ECO:0000256" key="3">
    <source>
        <dbReference type="ARBA" id="ARBA00022801"/>
    </source>
</evidence>
<gene>
    <name evidence="7" type="ORF">SGL43_03685</name>
</gene>
<dbReference type="PRINTS" id="PR00723">
    <property type="entry name" value="SUBTILISIN"/>
</dbReference>
<comment type="caution">
    <text evidence="5">Lacks conserved residue(s) required for the propagation of feature annotation.</text>
</comment>
<dbReference type="InterPro" id="IPR036852">
    <property type="entry name" value="Peptidase_S8/S53_dom_sf"/>
</dbReference>
<accession>A0ABN8V524</accession>
<dbReference type="Gene3D" id="3.40.50.200">
    <property type="entry name" value="Peptidase S8/S53 domain"/>
    <property type="match status" value="1"/>
</dbReference>
<evidence type="ECO:0000256" key="2">
    <source>
        <dbReference type="ARBA" id="ARBA00022670"/>
    </source>
</evidence>
<evidence type="ECO:0000256" key="1">
    <source>
        <dbReference type="ARBA" id="ARBA00011073"/>
    </source>
</evidence>
<evidence type="ECO:0000313" key="7">
    <source>
        <dbReference type="EMBL" id="CAH9416659.1"/>
    </source>
</evidence>
<proteinExistence type="inferred from homology"/>
<keyword evidence="2" id="KW-0645">Protease</keyword>
<dbReference type="InterPro" id="IPR000209">
    <property type="entry name" value="Peptidase_S8/S53_dom"/>
</dbReference>
<comment type="similarity">
    <text evidence="1 5">Belongs to the peptidase S8 family.</text>
</comment>
<organism evidence="7 8">
    <name type="scientific">Streptomyces globisporus</name>
    <dbReference type="NCBI Taxonomy" id="1908"/>
    <lineage>
        <taxon>Bacteria</taxon>
        <taxon>Bacillati</taxon>
        <taxon>Actinomycetota</taxon>
        <taxon>Actinomycetes</taxon>
        <taxon>Kitasatosporales</taxon>
        <taxon>Streptomycetaceae</taxon>
        <taxon>Streptomyces</taxon>
    </lineage>
</organism>
<evidence type="ECO:0000256" key="5">
    <source>
        <dbReference type="PROSITE-ProRule" id="PRU01240"/>
    </source>
</evidence>
<dbReference type="Proteomes" id="UP001154015">
    <property type="component" value="Unassembled WGS sequence"/>
</dbReference>
<dbReference type="SUPFAM" id="SSF52743">
    <property type="entry name" value="Subtilisin-like"/>
    <property type="match status" value="1"/>
</dbReference>
<evidence type="ECO:0000256" key="4">
    <source>
        <dbReference type="ARBA" id="ARBA00022825"/>
    </source>
</evidence>
<dbReference type="EMBL" id="CAKXYP010000009">
    <property type="protein sequence ID" value="CAH9416659.1"/>
    <property type="molecule type" value="Genomic_DNA"/>
</dbReference>
<dbReference type="Pfam" id="PF00082">
    <property type="entry name" value="Peptidase_S8"/>
    <property type="match status" value="1"/>
</dbReference>
<dbReference type="InterPro" id="IPR022398">
    <property type="entry name" value="Peptidase_S8_His-AS"/>
</dbReference>
<keyword evidence="4" id="KW-0720">Serine protease</keyword>
<dbReference type="PROSITE" id="PS00137">
    <property type="entry name" value="SUBTILASE_HIS"/>
    <property type="match status" value="1"/>
</dbReference>
<dbReference type="PANTHER" id="PTHR43806">
    <property type="entry name" value="PEPTIDASE S8"/>
    <property type="match status" value="1"/>
</dbReference>
<sequence>MAAGRLDRGLFDVTALLAQQYDAAHTDALPLIVEETDGMTASSLNELTGLADNASVRRLDSIDAHALRVGDVDLGRFWKALVSADGQRTKAADAPRVWLDGRVSASLDRSTAQIGAPDVWSAGYRGDGVKVAVLDTGADQSHPDLAGRVTAAEDFSGSGYTADKFGHGTHVASVVGGSGVGSGSGSTRRGVAPGAWLLVGKVLGDDGFGSSSQVIAGMEWAVEQGADVVNVCLGSSGASDGTDPMSLALNDLSRRSGALFVVAAGNDGEQGTRTVGSPGAADAALTFGAVDRNDSLAPFSSRGPRPGDEAVNPDVRLPASGSWPHARPARPWVARWTSTTSPPPVPSWRLPMWRGRPRCWRSGIRSGRPPGSRTR</sequence>
<evidence type="ECO:0000313" key="8">
    <source>
        <dbReference type="Proteomes" id="UP001154015"/>
    </source>
</evidence>
<dbReference type="PANTHER" id="PTHR43806:SF11">
    <property type="entry name" value="CEREVISIN-RELATED"/>
    <property type="match status" value="1"/>
</dbReference>
<protein>
    <submittedName>
        <fullName evidence="7">Probable secreted peptidase</fullName>
    </submittedName>
</protein>